<keyword evidence="6" id="KW-1133">Transmembrane helix</keyword>
<dbReference type="Proteomes" id="UP000005387">
    <property type="component" value="Unassembled WGS sequence"/>
</dbReference>
<dbReference type="eggNOG" id="COG4585">
    <property type="taxonomic scope" value="Bacteria"/>
</dbReference>
<feature type="transmembrane region" description="Helical" evidence="6">
    <location>
        <begin position="305"/>
        <end position="326"/>
    </location>
</feature>
<keyword evidence="9" id="KW-1185">Reference proteome</keyword>
<keyword evidence="6" id="KW-0472">Membrane</keyword>
<evidence type="ECO:0000259" key="7">
    <source>
        <dbReference type="PROSITE" id="PS50109"/>
    </source>
</evidence>
<dbReference type="CDD" id="cd16917">
    <property type="entry name" value="HATPase_UhpB-NarQ-NarX-like"/>
    <property type="match status" value="1"/>
</dbReference>
<dbReference type="InterPro" id="IPR005467">
    <property type="entry name" value="His_kinase_dom"/>
</dbReference>
<proteinExistence type="predicted"/>
<feature type="transmembrane region" description="Helical" evidence="6">
    <location>
        <begin position="277"/>
        <end position="299"/>
    </location>
</feature>
<gene>
    <name evidence="8" type="ORF">PaecuDRAFT_4671</name>
</gene>
<feature type="domain" description="Histidine kinase" evidence="7">
    <location>
        <begin position="691"/>
        <end position="781"/>
    </location>
</feature>
<feature type="transmembrane region" description="Helical" evidence="6">
    <location>
        <begin position="177"/>
        <end position="200"/>
    </location>
</feature>
<dbReference type="STRING" id="717606.PaecuDRAFT_4671"/>
<evidence type="ECO:0000256" key="5">
    <source>
        <dbReference type="ARBA" id="ARBA00023012"/>
    </source>
</evidence>
<dbReference type="Pfam" id="PF02518">
    <property type="entry name" value="HATPase_c"/>
    <property type="match status" value="1"/>
</dbReference>
<dbReference type="InterPro" id="IPR036890">
    <property type="entry name" value="HATPase_C_sf"/>
</dbReference>
<evidence type="ECO:0000256" key="4">
    <source>
        <dbReference type="ARBA" id="ARBA00022840"/>
    </source>
</evidence>
<dbReference type="SUPFAM" id="SSF50156">
    <property type="entry name" value="PDZ domain-like"/>
    <property type="match status" value="1"/>
</dbReference>
<dbReference type="EMBL" id="AEDD01000016">
    <property type="protein sequence ID" value="EFM08482.1"/>
    <property type="molecule type" value="Genomic_DNA"/>
</dbReference>
<feature type="transmembrane region" description="Helical" evidence="6">
    <location>
        <begin position="248"/>
        <end position="265"/>
    </location>
</feature>
<dbReference type="Gene3D" id="3.30.565.10">
    <property type="entry name" value="Histidine kinase-like ATPase, C-terminal domain"/>
    <property type="match status" value="1"/>
</dbReference>
<sequence length="794" mass="90665">MLQGLLRKKEMYGLLIIIALMVYFVLISMKYTYIGIDADNKGNQDQWIVTDIMKNSWASHHNLSPGDEIIEIDHRPPSENHTLRDDMRVERIHQLKMQHGHQTLSFEISTYQISNTWFMHSILPIVVLLATLVISAIVYRNSEGVLERDTIVLITFSLFVAFSYIVAGASARYDHFGLLFLGITFPSVPTLLLHFIYLHAKKNGHKLKKTKWLINAGYSIIGLTTAYDAICLYFDLPIKVSHDEFKTIILVIFTIMIVALLSVTLRQYKTSSTGERPVYTILLLGQLFAFLPFVGFVALPSLIANVQLVSSELASACVSIVPIMYLNLLTTKQLLDIDYALKRFRYFALLAILPTLIIAGLLYIIVQDDSNWGVKWFQAFIVIYTVIISFLFLKERVDARMRSEWIDGFGQFQSSLDRFANQISRIMKPADLEHLLVKEIQTVLRVKSITLLELNLQSSSHKIKSAFGTPADEATINEIKLAAARGAAGSFLPIEQGLCYWFTSSYETCQLLWIHNKYNRTRFNQDELAWLRTLLNYGTLVYENLLLVDDFIGELEQSIAKDKRTPTWLLRLLFSISENERRRLSTDLHDAALQDQILWYQHLEDLSSRHVLSHGAKQDVERICNGLLDVIDQIRETCNELRPPFLKEMGIVEAIRNLLSKVRLRADYSIKLNTDEFHTDIRLDDHQALTLYRIVQELLHNAGKHSKATHIDLTLSGSDEVFSIHYSDNGIGMNLTQLRSSFSHMGLWSIQERVASLEGTIIFRSEPGQGFQVDITIPTLSSSHIRAFDARTAN</sequence>
<feature type="transmembrane region" description="Helical" evidence="6">
    <location>
        <begin position="151"/>
        <end position="171"/>
    </location>
</feature>
<dbReference type="InterPro" id="IPR050482">
    <property type="entry name" value="Sensor_HK_TwoCompSys"/>
</dbReference>
<feature type="transmembrane region" description="Helical" evidence="6">
    <location>
        <begin position="12"/>
        <end position="33"/>
    </location>
</feature>
<protein>
    <submittedName>
        <fullName evidence="8">Integral membrane sensor signal transduction histidine kinase</fullName>
    </submittedName>
</protein>
<dbReference type="PROSITE" id="PS50109">
    <property type="entry name" value="HIS_KIN"/>
    <property type="match status" value="1"/>
</dbReference>
<dbReference type="OrthoDB" id="9781904at2"/>
<evidence type="ECO:0000313" key="9">
    <source>
        <dbReference type="Proteomes" id="UP000005387"/>
    </source>
</evidence>
<dbReference type="RefSeq" id="WP_006040651.1">
    <property type="nucleotide sequence ID" value="NZ_AEDD01000016.1"/>
</dbReference>
<keyword evidence="1" id="KW-0808">Transferase</keyword>
<evidence type="ECO:0000256" key="6">
    <source>
        <dbReference type="SAM" id="Phobius"/>
    </source>
</evidence>
<keyword evidence="5" id="KW-0902">Two-component regulatory system</keyword>
<evidence type="ECO:0000256" key="3">
    <source>
        <dbReference type="ARBA" id="ARBA00022777"/>
    </source>
</evidence>
<dbReference type="InterPro" id="IPR036034">
    <property type="entry name" value="PDZ_sf"/>
</dbReference>
<feature type="transmembrane region" description="Helical" evidence="6">
    <location>
        <begin position="212"/>
        <end position="236"/>
    </location>
</feature>
<dbReference type="PANTHER" id="PTHR24421">
    <property type="entry name" value="NITRATE/NITRITE SENSOR PROTEIN NARX-RELATED"/>
    <property type="match status" value="1"/>
</dbReference>
<name>E0IG80_9BACL</name>
<keyword evidence="2" id="KW-0547">Nucleotide-binding</keyword>
<reference evidence="8 9" key="1">
    <citation type="submission" date="2010-07" db="EMBL/GenBank/DDBJ databases">
        <title>The draft genome of Paenibacillus curdlanolyticus YK9.</title>
        <authorList>
            <consortium name="US DOE Joint Genome Institute (JGI-PGF)"/>
            <person name="Lucas S."/>
            <person name="Copeland A."/>
            <person name="Lapidus A."/>
            <person name="Cheng J.-F."/>
            <person name="Bruce D."/>
            <person name="Goodwin L."/>
            <person name="Pitluck S."/>
            <person name="Land M.L."/>
            <person name="Hauser L."/>
            <person name="Chang Y.-J."/>
            <person name="Jeffries C."/>
            <person name="Anderson I.J."/>
            <person name="Johnson E."/>
            <person name="Loganathan U."/>
            <person name="Mulhopadhyay B."/>
            <person name="Kyrpides N."/>
            <person name="Woyke T.J."/>
        </authorList>
    </citation>
    <scope>NUCLEOTIDE SEQUENCE [LARGE SCALE GENOMIC DNA]</scope>
    <source>
        <strain evidence="8 9">YK9</strain>
    </source>
</reference>
<keyword evidence="4" id="KW-0067">ATP-binding</keyword>
<dbReference type="PANTHER" id="PTHR24421:SF60">
    <property type="entry name" value="SENSOR HISTIDINE KINASE COMP"/>
    <property type="match status" value="1"/>
</dbReference>
<dbReference type="AlphaFoldDB" id="E0IG80"/>
<dbReference type="SMART" id="SM00387">
    <property type="entry name" value="HATPase_c"/>
    <property type="match status" value="1"/>
</dbReference>
<dbReference type="InterPro" id="IPR003594">
    <property type="entry name" value="HATPase_dom"/>
</dbReference>
<accession>E0IG80</accession>
<dbReference type="Gene3D" id="2.30.42.10">
    <property type="match status" value="1"/>
</dbReference>
<evidence type="ECO:0000256" key="2">
    <source>
        <dbReference type="ARBA" id="ARBA00022741"/>
    </source>
</evidence>
<feature type="transmembrane region" description="Helical" evidence="6">
    <location>
        <begin position="372"/>
        <end position="393"/>
    </location>
</feature>
<dbReference type="SUPFAM" id="SSF55874">
    <property type="entry name" value="ATPase domain of HSP90 chaperone/DNA topoisomerase II/histidine kinase"/>
    <property type="match status" value="1"/>
</dbReference>
<dbReference type="GO" id="GO:0000160">
    <property type="term" value="P:phosphorelay signal transduction system"/>
    <property type="evidence" value="ECO:0007669"/>
    <property type="project" value="UniProtKB-KW"/>
</dbReference>
<dbReference type="GO" id="GO:0005524">
    <property type="term" value="F:ATP binding"/>
    <property type="evidence" value="ECO:0007669"/>
    <property type="project" value="UniProtKB-KW"/>
</dbReference>
<feature type="transmembrane region" description="Helical" evidence="6">
    <location>
        <begin position="346"/>
        <end position="366"/>
    </location>
</feature>
<keyword evidence="6" id="KW-0812">Transmembrane</keyword>
<evidence type="ECO:0000313" key="8">
    <source>
        <dbReference type="EMBL" id="EFM08482.1"/>
    </source>
</evidence>
<feature type="transmembrane region" description="Helical" evidence="6">
    <location>
        <begin position="117"/>
        <end position="139"/>
    </location>
</feature>
<organism evidence="8 9">
    <name type="scientific">Paenibacillus curdlanolyticus YK9</name>
    <dbReference type="NCBI Taxonomy" id="717606"/>
    <lineage>
        <taxon>Bacteria</taxon>
        <taxon>Bacillati</taxon>
        <taxon>Bacillota</taxon>
        <taxon>Bacilli</taxon>
        <taxon>Bacillales</taxon>
        <taxon>Paenibacillaceae</taxon>
        <taxon>Paenibacillus</taxon>
    </lineage>
</organism>
<evidence type="ECO:0000256" key="1">
    <source>
        <dbReference type="ARBA" id="ARBA00022679"/>
    </source>
</evidence>
<dbReference type="GO" id="GO:0016301">
    <property type="term" value="F:kinase activity"/>
    <property type="evidence" value="ECO:0007669"/>
    <property type="project" value="UniProtKB-KW"/>
</dbReference>
<keyword evidence="3 8" id="KW-0418">Kinase</keyword>